<sequence>SAVPLSTRLAQGCSPIGPRHQITESSNNIIIRIDERPALDVFKEDIGKKLANKLEKVAGSIFIALPVIGSDLGDYIVRNIIGIDPEHKFLAIGETVNSGTSIMFTRRAPKKARKNLIKMLNEIKASCKGRTPKGGLYHSCLGRGENLFGKNSEEVKIIQEVLGDFPMVGFFANGEIFYQRLYGYTGILTLFF</sequence>
<dbReference type="SMART" id="SM01204">
    <property type="entry name" value="FIST_C"/>
    <property type="match status" value="1"/>
</dbReference>
<dbReference type="EMBL" id="JAUCGM010000762">
    <property type="protein sequence ID" value="MDM8563630.1"/>
    <property type="molecule type" value="Genomic_DNA"/>
</dbReference>
<comment type="caution">
    <text evidence="2">The sequence shown here is derived from an EMBL/GenBank/DDBJ whole genome shotgun (WGS) entry which is preliminary data.</text>
</comment>
<dbReference type="Pfam" id="PF10442">
    <property type="entry name" value="FIST_C"/>
    <property type="match status" value="1"/>
</dbReference>
<dbReference type="Proteomes" id="UP001171945">
    <property type="component" value="Unassembled WGS sequence"/>
</dbReference>
<accession>A0ABT7VVM8</accession>
<evidence type="ECO:0000313" key="3">
    <source>
        <dbReference type="Proteomes" id="UP001171945"/>
    </source>
</evidence>
<evidence type="ECO:0000259" key="1">
    <source>
        <dbReference type="SMART" id="SM01204"/>
    </source>
</evidence>
<keyword evidence="3" id="KW-1185">Reference proteome</keyword>
<dbReference type="PANTHER" id="PTHR14939:SF5">
    <property type="entry name" value="F-BOX ONLY PROTEIN 22"/>
    <property type="match status" value="1"/>
</dbReference>
<gene>
    <name evidence="2" type="ORF">QUF54_09775</name>
</gene>
<feature type="non-terminal residue" evidence="2">
    <location>
        <position position="1"/>
    </location>
</feature>
<evidence type="ECO:0000313" key="2">
    <source>
        <dbReference type="EMBL" id="MDM8563630.1"/>
    </source>
</evidence>
<proteinExistence type="predicted"/>
<dbReference type="InterPro" id="IPR013702">
    <property type="entry name" value="FIST_domain_N"/>
</dbReference>
<protein>
    <submittedName>
        <fullName evidence="2">FIST C-terminal domain-containing protein</fullName>
    </submittedName>
</protein>
<dbReference type="Pfam" id="PF08495">
    <property type="entry name" value="FIST"/>
    <property type="match status" value="1"/>
</dbReference>
<dbReference type="PANTHER" id="PTHR14939">
    <property type="entry name" value="F-BOX ONLY PROTEIN 22"/>
    <property type="match status" value="1"/>
</dbReference>
<name>A0ABT7VVM8_9GAMM</name>
<feature type="domain" description="FIST C-domain" evidence="1">
    <location>
        <begin position="38"/>
        <end position="179"/>
    </location>
</feature>
<organism evidence="2 3">
    <name type="scientific">Candidatus Marithioploca araucensis</name>
    <dbReference type="NCBI Taxonomy" id="70273"/>
    <lineage>
        <taxon>Bacteria</taxon>
        <taxon>Pseudomonadati</taxon>
        <taxon>Pseudomonadota</taxon>
        <taxon>Gammaproteobacteria</taxon>
        <taxon>Thiotrichales</taxon>
        <taxon>Thiotrichaceae</taxon>
        <taxon>Candidatus Marithioploca</taxon>
    </lineage>
</organism>
<dbReference type="InterPro" id="IPR019494">
    <property type="entry name" value="FIST_C"/>
</dbReference>
<reference evidence="2" key="1">
    <citation type="submission" date="2023-06" db="EMBL/GenBank/DDBJ databases">
        <title>Uncultivated large filamentous bacteria from sulfidic sediments reveal new species and different genomic features in energy metabolism and defense.</title>
        <authorList>
            <person name="Fonseca A."/>
        </authorList>
    </citation>
    <scope>NUCLEOTIDE SEQUENCE</scope>
    <source>
        <strain evidence="2">HSG4</strain>
    </source>
</reference>